<protein>
    <submittedName>
        <fullName evidence="2">Alpha/beta hydrolase</fullName>
    </submittedName>
</protein>
<dbReference type="Gene3D" id="3.40.50.1820">
    <property type="entry name" value="alpha/beta hydrolase"/>
    <property type="match status" value="1"/>
</dbReference>
<gene>
    <name evidence="2" type="ORF">EAS64_26960</name>
</gene>
<dbReference type="Proteomes" id="UP000460272">
    <property type="component" value="Unassembled WGS sequence"/>
</dbReference>
<name>A0A6P2BTX5_9ACTN</name>
<evidence type="ECO:0000313" key="2">
    <source>
        <dbReference type="EMBL" id="TVZ02440.1"/>
    </source>
</evidence>
<feature type="domain" description="AB hydrolase-1" evidence="1">
    <location>
        <begin position="56"/>
        <end position="296"/>
    </location>
</feature>
<proteinExistence type="predicted"/>
<evidence type="ECO:0000313" key="3">
    <source>
        <dbReference type="Proteomes" id="UP000460272"/>
    </source>
</evidence>
<dbReference type="InterPro" id="IPR000073">
    <property type="entry name" value="AB_hydrolase_1"/>
</dbReference>
<dbReference type="GO" id="GO:0016787">
    <property type="term" value="F:hydrolase activity"/>
    <property type="evidence" value="ECO:0007669"/>
    <property type="project" value="UniProtKB-KW"/>
</dbReference>
<comment type="caution">
    <text evidence="2">The sequence shown here is derived from an EMBL/GenBank/DDBJ whole genome shotgun (WGS) entry which is preliminary data.</text>
</comment>
<dbReference type="PANTHER" id="PTHR43194">
    <property type="entry name" value="HYDROLASE ALPHA/BETA FOLD FAMILY"/>
    <property type="match status" value="1"/>
</dbReference>
<dbReference type="PANTHER" id="PTHR43194:SF2">
    <property type="entry name" value="PEROXISOMAL MEMBRANE PROTEIN LPX1"/>
    <property type="match status" value="1"/>
</dbReference>
<dbReference type="EMBL" id="RPFW01000005">
    <property type="protein sequence ID" value="TVZ02440.1"/>
    <property type="molecule type" value="Genomic_DNA"/>
</dbReference>
<organism evidence="2 3">
    <name type="scientific">Trebonia kvetii</name>
    <dbReference type="NCBI Taxonomy" id="2480626"/>
    <lineage>
        <taxon>Bacteria</taxon>
        <taxon>Bacillati</taxon>
        <taxon>Actinomycetota</taxon>
        <taxon>Actinomycetes</taxon>
        <taxon>Streptosporangiales</taxon>
        <taxon>Treboniaceae</taxon>
        <taxon>Trebonia</taxon>
    </lineage>
</organism>
<dbReference type="RefSeq" id="WP_145857448.1">
    <property type="nucleotide sequence ID" value="NZ_RPFW01000005.1"/>
</dbReference>
<keyword evidence="3" id="KW-1185">Reference proteome</keyword>
<accession>A0A6P2BTX5</accession>
<keyword evidence="2" id="KW-0378">Hydrolase</keyword>
<reference evidence="2 3" key="1">
    <citation type="submission" date="2018-11" db="EMBL/GenBank/DDBJ databases">
        <title>Trebonia kvetii gen.nov., sp.nov., a novel acidophilic actinobacterium, and proposal of the new actinobacterial family Treboniaceae fam. nov.</title>
        <authorList>
            <person name="Rapoport D."/>
            <person name="Sagova-Mareckova M."/>
            <person name="Sedlacek I."/>
            <person name="Provaznik J."/>
            <person name="Kralova S."/>
            <person name="Pavlinic D."/>
            <person name="Benes V."/>
            <person name="Kopecky J."/>
        </authorList>
    </citation>
    <scope>NUCLEOTIDE SEQUENCE [LARGE SCALE GENOMIC DNA]</scope>
    <source>
        <strain evidence="2 3">15Tr583</strain>
    </source>
</reference>
<dbReference type="InterPro" id="IPR050228">
    <property type="entry name" value="Carboxylesterase_BioH"/>
</dbReference>
<dbReference type="Pfam" id="PF12697">
    <property type="entry name" value="Abhydrolase_6"/>
    <property type="match status" value="1"/>
</dbReference>
<sequence length="303" mass="31801">MSGEADDYDEFGMLGDNAAEAGLALSAIPPVTRRHFTLAGGQAISALAWGDAEPELVLLHGGGQNAHTWDTLALALGRPLLAVDLPGHGHSGRLPDRDYGPWRNAEAVAAVMERAAPAARAVVGMSLGGSTLIRLAATRPGLVHRAVIVDVTPNSGVRSRAMPQAKRGAVALVSGPPVYESFEAMAAAAVAASPGRPRSAVERGVRHNAVRLPDGRWTWRYDLFGDRPASVGDHTGLWADVSAITVPVLLVLGADSPFTGEEDVAEFRRRLPAARVEVVPGAGHAIQSDQPLALARLIEDFIL</sequence>
<dbReference type="InterPro" id="IPR029058">
    <property type="entry name" value="AB_hydrolase_fold"/>
</dbReference>
<dbReference type="SUPFAM" id="SSF53474">
    <property type="entry name" value="alpha/beta-Hydrolases"/>
    <property type="match status" value="1"/>
</dbReference>
<dbReference type="OrthoDB" id="63519at2"/>
<evidence type="ECO:0000259" key="1">
    <source>
        <dbReference type="Pfam" id="PF12697"/>
    </source>
</evidence>
<dbReference type="AlphaFoldDB" id="A0A6P2BTX5"/>